<protein>
    <submittedName>
        <fullName evidence="2">Uncharacterized protein</fullName>
    </submittedName>
</protein>
<dbReference type="OrthoDB" id="6765694at2759"/>
<feature type="non-terminal residue" evidence="2">
    <location>
        <position position="138"/>
    </location>
</feature>
<dbReference type="Proteomes" id="UP000324748">
    <property type="component" value="Unassembled WGS sequence"/>
</dbReference>
<sequence>MGTNQIGCHVALTRIFKVREDAATSPQVRCSSRAAPYLPARGFQGVTLTSFKGPIGTVPCWVPGIGTGFPFARRRDRLTRVQRLFTRNPSTTSVLQGLSGVFATTTRSAPSAAPGRLTPRPFCAHRRDPPTRQSFMAD</sequence>
<keyword evidence="3" id="KW-1185">Reference proteome</keyword>
<name>A0A5B0MZM3_PUCGR</name>
<evidence type="ECO:0000313" key="2">
    <source>
        <dbReference type="EMBL" id="KAA1081716.1"/>
    </source>
</evidence>
<feature type="region of interest" description="Disordered" evidence="1">
    <location>
        <begin position="106"/>
        <end position="138"/>
    </location>
</feature>
<accession>A0A5B0MZM3</accession>
<dbReference type="AlphaFoldDB" id="A0A5B0MZM3"/>
<organism evidence="2 3">
    <name type="scientific">Puccinia graminis f. sp. tritici</name>
    <dbReference type="NCBI Taxonomy" id="56615"/>
    <lineage>
        <taxon>Eukaryota</taxon>
        <taxon>Fungi</taxon>
        <taxon>Dikarya</taxon>
        <taxon>Basidiomycota</taxon>
        <taxon>Pucciniomycotina</taxon>
        <taxon>Pucciniomycetes</taxon>
        <taxon>Pucciniales</taxon>
        <taxon>Pucciniaceae</taxon>
        <taxon>Puccinia</taxon>
    </lineage>
</organism>
<dbReference type="EMBL" id="VSWC01000129">
    <property type="protein sequence ID" value="KAA1081716.1"/>
    <property type="molecule type" value="Genomic_DNA"/>
</dbReference>
<comment type="caution">
    <text evidence="2">The sequence shown here is derived from an EMBL/GenBank/DDBJ whole genome shotgun (WGS) entry which is preliminary data.</text>
</comment>
<evidence type="ECO:0000313" key="3">
    <source>
        <dbReference type="Proteomes" id="UP000324748"/>
    </source>
</evidence>
<proteinExistence type="predicted"/>
<gene>
    <name evidence="2" type="ORF">PGT21_000001</name>
</gene>
<evidence type="ECO:0000256" key="1">
    <source>
        <dbReference type="SAM" id="MobiDB-lite"/>
    </source>
</evidence>
<reference evidence="2 3" key="1">
    <citation type="submission" date="2019-05" db="EMBL/GenBank/DDBJ databases">
        <title>Emergence of the Ug99 lineage of the wheat stem rust pathogen through somatic hybridization.</title>
        <authorList>
            <person name="Li F."/>
            <person name="Upadhyaya N.M."/>
            <person name="Sperschneider J."/>
            <person name="Matny O."/>
            <person name="Nguyen-Phuc H."/>
            <person name="Mago R."/>
            <person name="Raley C."/>
            <person name="Miller M.E."/>
            <person name="Silverstein K.A.T."/>
            <person name="Henningsen E."/>
            <person name="Hirsch C.D."/>
            <person name="Visser B."/>
            <person name="Pretorius Z.A."/>
            <person name="Steffenson B.J."/>
            <person name="Schwessinger B."/>
            <person name="Dodds P.N."/>
            <person name="Figueroa M."/>
        </authorList>
    </citation>
    <scope>NUCLEOTIDE SEQUENCE [LARGE SCALE GENOMIC DNA]</scope>
    <source>
        <strain evidence="2">21-0</strain>
    </source>
</reference>